<name>A0A2V1K9K3_9BURK</name>
<dbReference type="AlphaFoldDB" id="A0A2V1K9K3"/>
<keyword evidence="2" id="KW-1185">Reference proteome</keyword>
<reference evidence="2" key="1">
    <citation type="submission" date="2018-05" db="EMBL/GenBank/DDBJ databases">
        <authorList>
            <person name="Li Y."/>
        </authorList>
    </citation>
    <scope>NUCLEOTIDE SEQUENCE [LARGE SCALE GENOMIC DNA]</scope>
    <source>
        <strain evidence="2">3d-2-2</strain>
    </source>
</reference>
<evidence type="ECO:0000313" key="1">
    <source>
        <dbReference type="EMBL" id="PWF25632.1"/>
    </source>
</evidence>
<proteinExistence type="predicted"/>
<accession>A0A2V1K9K3</accession>
<dbReference type="Proteomes" id="UP000245212">
    <property type="component" value="Unassembled WGS sequence"/>
</dbReference>
<comment type="caution">
    <text evidence="1">The sequence shown here is derived from an EMBL/GenBank/DDBJ whole genome shotgun (WGS) entry which is preliminary data.</text>
</comment>
<evidence type="ECO:0000313" key="2">
    <source>
        <dbReference type="Proteomes" id="UP000245212"/>
    </source>
</evidence>
<sequence length="86" mass="9911">MQCPIGDTVLIMACDEEDIAPGELREMPGKDAVFQYAVGIQAYVDDATLRQDLVLILKQVCEKVPFVMPDHEQYQRIFWSWEGYEN</sequence>
<protein>
    <submittedName>
        <fullName evidence="1">Uncharacterized protein</fullName>
    </submittedName>
</protein>
<gene>
    <name evidence="1" type="ORF">DD235_05120</name>
</gene>
<organism evidence="1 2">
    <name type="scientific">Corticimicrobacter populi</name>
    <dbReference type="NCBI Taxonomy" id="2175229"/>
    <lineage>
        <taxon>Bacteria</taxon>
        <taxon>Pseudomonadati</taxon>
        <taxon>Pseudomonadota</taxon>
        <taxon>Betaproteobacteria</taxon>
        <taxon>Burkholderiales</taxon>
        <taxon>Alcaligenaceae</taxon>
        <taxon>Corticimicrobacter</taxon>
    </lineage>
</organism>
<dbReference type="EMBL" id="QETA01000001">
    <property type="protein sequence ID" value="PWF25632.1"/>
    <property type="molecule type" value="Genomic_DNA"/>
</dbReference>